<dbReference type="PRINTS" id="PR01483">
    <property type="entry name" value="FASYNTHASE"/>
</dbReference>
<keyword evidence="5" id="KW-0521">NADP</keyword>
<dbReference type="SMART" id="SM00827">
    <property type="entry name" value="PKS_AT"/>
    <property type="match status" value="1"/>
</dbReference>
<proteinExistence type="predicted"/>
<dbReference type="Gene3D" id="3.20.20.70">
    <property type="entry name" value="Aldolase class I"/>
    <property type="match status" value="2"/>
</dbReference>
<dbReference type="GO" id="GO:0006633">
    <property type="term" value="P:fatty acid biosynthetic process"/>
    <property type="evidence" value="ECO:0007669"/>
    <property type="project" value="InterPro"/>
</dbReference>
<keyword evidence="9" id="KW-0012">Acyltransferase</keyword>
<dbReference type="GO" id="GO:0004312">
    <property type="term" value="F:fatty acid synthase activity"/>
    <property type="evidence" value="ECO:0007669"/>
    <property type="project" value="InterPro"/>
</dbReference>
<keyword evidence="2" id="KW-0597">Phosphoprotein</keyword>
<evidence type="ECO:0000256" key="1">
    <source>
        <dbReference type="ARBA" id="ARBA00022450"/>
    </source>
</evidence>
<dbReference type="Gene3D" id="3.30.1120.100">
    <property type="match status" value="1"/>
</dbReference>
<dbReference type="Gene3D" id="6.10.140.1400">
    <property type="match status" value="1"/>
</dbReference>
<evidence type="ECO:0000259" key="8">
    <source>
        <dbReference type="PROSITE" id="PS50075"/>
    </source>
</evidence>
<dbReference type="Gene3D" id="6.10.250.1930">
    <property type="match status" value="1"/>
</dbReference>
<dbReference type="PROSITE" id="PS50075">
    <property type="entry name" value="CARRIER"/>
    <property type="match status" value="1"/>
</dbReference>
<dbReference type="FunFam" id="1.20.930.70:FF:000001">
    <property type="entry name" value="Fatty acid synthase beta subunit dehydratase"/>
    <property type="match status" value="1"/>
</dbReference>
<dbReference type="FunFam" id="3.90.25.70:FF:000001">
    <property type="entry name" value="Fatty acid synthase subunit alpha"/>
    <property type="match status" value="1"/>
</dbReference>
<dbReference type="InterPro" id="IPR014043">
    <property type="entry name" value="Acyl_transferase_dom"/>
</dbReference>
<dbReference type="Gene3D" id="3.40.50.720">
    <property type="entry name" value="NAD(P)-binding Rossmann-like Domain"/>
    <property type="match status" value="1"/>
</dbReference>
<dbReference type="Pfam" id="PF08354">
    <property type="entry name" value="Fas1-AflB-like_hel"/>
    <property type="match status" value="1"/>
</dbReference>
<evidence type="ECO:0000256" key="6">
    <source>
        <dbReference type="ARBA" id="ARBA00023002"/>
    </source>
</evidence>
<dbReference type="InterPro" id="IPR013565">
    <property type="entry name" value="Fas1/AflB-like_central"/>
</dbReference>
<dbReference type="GO" id="GO:0005835">
    <property type="term" value="C:fatty acid synthase complex"/>
    <property type="evidence" value="ECO:0007669"/>
    <property type="project" value="InterPro"/>
</dbReference>
<keyword evidence="4" id="KW-0378">Hydrolase</keyword>
<dbReference type="GO" id="GO:0004318">
    <property type="term" value="F:enoyl-[acyl-carrier-protein] reductase (NADH) activity"/>
    <property type="evidence" value="ECO:0007669"/>
    <property type="project" value="InterPro"/>
</dbReference>
<dbReference type="InterPro" id="IPR001227">
    <property type="entry name" value="Ac_transferase_dom_sf"/>
</dbReference>
<dbReference type="GO" id="GO:0019171">
    <property type="term" value="F:(3R)-hydroxyacyl-[acyl-carrier-protein] dehydratase activity"/>
    <property type="evidence" value="ECO:0007669"/>
    <property type="project" value="InterPro"/>
</dbReference>
<dbReference type="SUPFAM" id="SSF52151">
    <property type="entry name" value="FabD/lysophospholipase-like"/>
    <property type="match status" value="1"/>
</dbReference>
<name>A0A9W8HZR9_9FUNG</name>
<dbReference type="InterPro" id="IPR016035">
    <property type="entry name" value="Acyl_Trfase/lysoPLipase"/>
</dbReference>
<dbReference type="InterPro" id="IPR009081">
    <property type="entry name" value="PP-bd_ACP"/>
</dbReference>
<keyword evidence="1" id="KW-0596">Phosphopantetheine</keyword>
<sequence length="1852" mass="202511">MPFDGILLGSRIMAAKEAGTSPSAKELIVAAAGLPDSEWQRTYDGASNGITTVASEYGELNHMLSTRAAMLASELRTSILSKPRETQLELILSRKDEIISRLNSDYMRPWFGKKADGRVVDIEDMTYAEVVGRMVELMYIAHRQRWAHASYLTRVLEFIARVEQRLRHATGCTSIICGLADANPLSFAKLIVETCPEAETQLIVSEDVQFFVAMCKRRGQKPLPFIPVLDEDFGMFLVKDTIWLSEQLDAIVDQDPQRAIIQQGPVAAKYSTVVDEPVKDILDGVYRGHINSLLQSHYGGDISNVPIIEYIGAEPTSASASLPDFVQVSETDLEHTYTLSSDLGQLPDLDVWLQTLHTPVKSWLSALLTTPIFVRGYHYGDNFVRQLLRPRRGKRTTVYMANGVPSAVAVNDADGSTDLRVEHQGGGAIELTIYKPMPSRSATLCQRFQYVPSRPAAPITQLIEDEGKIIRQLYADVWMDNADNPRAFEDVEDPDDILESAGFTITEDSIRAVCRNISNQSEKYWSKSEGKLWASMEFAFFSAYPNTLRFLSSTVFGDGQLNAVHLTNRIELSDNVRSLTAGDCITSKLRIEELVNTATGKQLVLSGIMSVDGKHIASVRAVFLSIGHFAEASKQFKRICDQQIVIKLKSGVDAVALEAKEWFVYREDALEGLRPDVPITFCLDSTYRYKSNSVFSSVVTTGKVTVVLDDGTVAYIADVDYAWDTSHGNPVLEYLRAFEVVPETSWFEDGGYQLLPGNVDDTNIVVPNTNIDYAQIATEMNPIHVSPYIADFAGHPAPITHGQWTASSTRAAIERCVTDNRPDRMRKYDTEYTSIVLPRDRLSVAVFHVGMSRGRMLINGYTSKADDERVMNFSAEVEQPHAAYVFTGQGSQQVGMGMQLYEQSAAARAIWDRADNYMLNSFGIPLLQIVRTNPTAHVVYFVDEAGEAIRDRYVALTPPHAGDVGSTSPTIVTGDCFSHRLVASNGLLNATQITQPALTAYALAAVADMRSKSLVQDNCVFAGHSLGEICALAALGDIFSLEDAMDIAFCRGMIMQSAITRDEQGRSMFGMAAVDPSRVGIWFDEAMLLLVVGQICAASRGLLQIANYNVREKQYVISGTLVNLALLRTVLDAIATGGVPGDEGVEMYIGRIVSDFLSSPVDPAATRGIATVPLEGIDVPFHSIVLSTCVPVFREVLRARIKPGRVSVAMLEQHYIPNLTGKPFELSREYIALVANITNSDVLVELLDAWDSVALEDSAAKLRIAVTLLIELLSYQLASPVEWIKTQDYIFGAADVQRMVEVGPSPVLCGMASRTLSKTAVYKKDVSLLHVERDRDVIYYQQPRKDSNSVDVATSDTVSPLPDENPQPRQTLALQEQHEDVPNAGAQVSIGRSIDDVGLQSIDIIHAIVAFKMKQPLSSISTKQSIKSLVGSKSILQNEIVGDMQKEFGSRMPDKPEDISLQELGAAVGSSGVALGKCTQPLVARLFSSKMPGGFSLNNARAILQSAYGLGPQRQDALLLVALTMEPSSRLGSEAEASRWLDSVAQAYAAQAGIKYAAATSASDAAGGQAQGPAVSSAEMKKMQRAQREHIQQQIEVLARYAGINLRDGARVAESQQASAEQLQRKLDSLGAELGDDFAEGIMPRFDALKARRFDSSWNWARQDAYEWIQQTVVACSSGVAAAAINDDDDERVHQLQSCADEKLVLLLSGAVEILSADTSAALEPARRLAERLHEACKQSLGMQPVYRELSRPMQPQTRISPTGSVDYSEAVRAGERTFGDYVEHMKSGDFDSAPPLIHLREQADSGQWTYSELLSAAYYAGLGDLCGAGVTFAGKTALVTGCGRGSIGAEI</sequence>
<organism evidence="9 10">
    <name type="scientific">Coemansia guatemalensis</name>
    <dbReference type="NCBI Taxonomy" id="2761395"/>
    <lineage>
        <taxon>Eukaryota</taxon>
        <taxon>Fungi</taxon>
        <taxon>Fungi incertae sedis</taxon>
        <taxon>Zoopagomycota</taxon>
        <taxon>Kickxellomycotina</taxon>
        <taxon>Kickxellomycetes</taxon>
        <taxon>Kickxellales</taxon>
        <taxon>Kickxellaceae</taxon>
        <taxon>Coemansia</taxon>
    </lineage>
</organism>
<dbReference type="Pfam" id="PF22235">
    <property type="entry name" value="FAS1_thioest_ins"/>
    <property type="match status" value="1"/>
</dbReference>
<dbReference type="InterPro" id="IPR002539">
    <property type="entry name" value="MaoC-like_dom"/>
</dbReference>
<protein>
    <submittedName>
        <fullName evidence="9">Fatty acid synthase alpha subunit Lsd1</fullName>
        <ecNumber evidence="9">2.3.1.86</ecNumber>
    </submittedName>
</protein>
<dbReference type="EC" id="2.3.1.86" evidence="9"/>
<feature type="region of interest" description="Disordered" evidence="7">
    <location>
        <begin position="1348"/>
        <end position="1368"/>
    </location>
</feature>
<dbReference type="Gene3D" id="1.20.930.70">
    <property type="match status" value="1"/>
</dbReference>
<keyword evidence="6" id="KW-0560">Oxidoreductase</keyword>
<dbReference type="SUPFAM" id="SSF54637">
    <property type="entry name" value="Thioesterase/thiol ester dehydrase-isomerase"/>
    <property type="match status" value="1"/>
</dbReference>
<evidence type="ECO:0000256" key="3">
    <source>
        <dbReference type="ARBA" id="ARBA00022679"/>
    </source>
</evidence>
<comment type="caution">
    <text evidence="9">The sequence shown here is derived from an EMBL/GenBank/DDBJ whole genome shotgun (WGS) entry which is preliminary data.</text>
</comment>
<dbReference type="Gene3D" id="3.40.366.10">
    <property type="entry name" value="Malonyl-Coenzyme A Acyl Carrier Protein, domain 2"/>
    <property type="match status" value="1"/>
</dbReference>
<dbReference type="InterPro" id="IPR040883">
    <property type="entry name" value="FAS_meander"/>
</dbReference>
<dbReference type="Gene3D" id="3.90.25.70">
    <property type="match status" value="1"/>
</dbReference>
<dbReference type="InterPro" id="IPR041550">
    <property type="entry name" value="FASI_helical"/>
</dbReference>
<evidence type="ECO:0000256" key="7">
    <source>
        <dbReference type="SAM" id="MobiDB-lite"/>
    </source>
</evidence>
<dbReference type="InterPro" id="IPR003965">
    <property type="entry name" value="Fatty_acid_synthase"/>
</dbReference>
<evidence type="ECO:0000256" key="5">
    <source>
        <dbReference type="ARBA" id="ARBA00022857"/>
    </source>
</evidence>
<evidence type="ECO:0000256" key="4">
    <source>
        <dbReference type="ARBA" id="ARBA00022801"/>
    </source>
</evidence>
<dbReference type="EMBL" id="JANBUO010000885">
    <property type="protein sequence ID" value="KAJ2801022.1"/>
    <property type="molecule type" value="Genomic_DNA"/>
</dbReference>
<dbReference type="InterPro" id="IPR040899">
    <property type="entry name" value="Fas_alpha_ACP"/>
</dbReference>
<dbReference type="InterPro" id="IPR029069">
    <property type="entry name" value="HotDog_dom_sf"/>
</dbReference>
<dbReference type="InterPro" id="IPR013785">
    <property type="entry name" value="Aldolase_TIM"/>
</dbReference>
<dbReference type="PANTHER" id="PTHR10982">
    <property type="entry name" value="MALONYL COA-ACYL CARRIER PROTEIN TRANSACYLASE"/>
    <property type="match status" value="1"/>
</dbReference>
<dbReference type="Pfam" id="PF18314">
    <property type="entry name" value="FAS_I_H"/>
    <property type="match status" value="1"/>
</dbReference>
<dbReference type="Pfam" id="PF17951">
    <property type="entry name" value="FAS_meander"/>
    <property type="match status" value="1"/>
</dbReference>
<dbReference type="Pfam" id="PF18325">
    <property type="entry name" value="Fas_alpha_ACP"/>
    <property type="match status" value="1"/>
</dbReference>
<accession>A0A9W8HZR9</accession>
<dbReference type="GO" id="GO:0004321">
    <property type="term" value="F:fatty-acyl-CoA synthase activity"/>
    <property type="evidence" value="ECO:0007669"/>
    <property type="project" value="UniProtKB-EC"/>
</dbReference>
<dbReference type="Pfam" id="PF01575">
    <property type="entry name" value="MaoC_dehydratas"/>
    <property type="match status" value="1"/>
</dbReference>
<dbReference type="GO" id="GO:0016787">
    <property type="term" value="F:hydrolase activity"/>
    <property type="evidence" value="ECO:0007669"/>
    <property type="project" value="UniProtKB-KW"/>
</dbReference>
<dbReference type="PANTHER" id="PTHR10982:SF21">
    <property type="entry name" value="FATTY ACID SYNTHASE SUBUNIT BETA"/>
    <property type="match status" value="1"/>
</dbReference>
<dbReference type="InterPro" id="IPR050830">
    <property type="entry name" value="Fungal_FAS"/>
</dbReference>
<dbReference type="Gene3D" id="3.10.129.10">
    <property type="entry name" value="Hotdog Thioesterase"/>
    <property type="match status" value="1"/>
</dbReference>
<keyword evidence="10" id="KW-1185">Reference proteome</keyword>
<gene>
    <name evidence="9" type="primary">fas2_8</name>
    <name evidence="9" type="ORF">H4R20_003838</name>
</gene>
<reference evidence="9" key="1">
    <citation type="submission" date="2022-07" db="EMBL/GenBank/DDBJ databases">
        <title>Phylogenomic reconstructions and comparative analyses of Kickxellomycotina fungi.</title>
        <authorList>
            <person name="Reynolds N.K."/>
            <person name="Stajich J.E."/>
            <person name="Barry K."/>
            <person name="Grigoriev I.V."/>
            <person name="Crous P."/>
            <person name="Smith M.E."/>
        </authorList>
    </citation>
    <scope>NUCLEOTIDE SEQUENCE</scope>
    <source>
        <strain evidence="9">NRRL 1565</strain>
    </source>
</reference>
<dbReference type="Gene3D" id="2.40.128.700">
    <property type="match status" value="1"/>
</dbReference>
<dbReference type="Pfam" id="PF00698">
    <property type="entry name" value="Acyl_transf_1"/>
    <property type="match status" value="1"/>
</dbReference>
<evidence type="ECO:0000313" key="9">
    <source>
        <dbReference type="EMBL" id="KAJ2801022.1"/>
    </source>
</evidence>
<dbReference type="Proteomes" id="UP001140094">
    <property type="component" value="Unassembled WGS sequence"/>
</dbReference>
<evidence type="ECO:0000256" key="2">
    <source>
        <dbReference type="ARBA" id="ARBA00022553"/>
    </source>
</evidence>
<feature type="domain" description="Carrier" evidence="8">
    <location>
        <begin position="1396"/>
        <end position="1475"/>
    </location>
</feature>
<feature type="non-terminal residue" evidence="9">
    <location>
        <position position="1852"/>
    </location>
</feature>
<evidence type="ECO:0000313" key="10">
    <source>
        <dbReference type="Proteomes" id="UP001140094"/>
    </source>
</evidence>
<keyword evidence="3 9" id="KW-0808">Transferase</keyword>
<feature type="compositionally biased region" description="Polar residues" evidence="7">
    <location>
        <begin position="1349"/>
        <end position="1358"/>
    </location>
</feature>
<dbReference type="OrthoDB" id="4251012at2759"/>
<dbReference type="GO" id="GO:0008897">
    <property type="term" value="F:holo-[acyl-carrier-protein] synthase activity"/>
    <property type="evidence" value="ECO:0007669"/>
    <property type="project" value="InterPro"/>
</dbReference>